<gene>
    <name evidence="1" type="ORF">DARMORV10_C02P62590.1</name>
</gene>
<dbReference type="Proteomes" id="UP001295469">
    <property type="component" value="Chromosome C02"/>
</dbReference>
<organism evidence="1">
    <name type="scientific">Brassica napus</name>
    <name type="common">Rape</name>
    <dbReference type="NCBI Taxonomy" id="3708"/>
    <lineage>
        <taxon>Eukaryota</taxon>
        <taxon>Viridiplantae</taxon>
        <taxon>Streptophyta</taxon>
        <taxon>Embryophyta</taxon>
        <taxon>Tracheophyta</taxon>
        <taxon>Spermatophyta</taxon>
        <taxon>Magnoliopsida</taxon>
        <taxon>eudicotyledons</taxon>
        <taxon>Gunneridae</taxon>
        <taxon>Pentapetalae</taxon>
        <taxon>rosids</taxon>
        <taxon>malvids</taxon>
        <taxon>Brassicales</taxon>
        <taxon>Brassicaceae</taxon>
        <taxon>Brassiceae</taxon>
        <taxon>Brassica</taxon>
    </lineage>
</organism>
<accession>A0A816KK59</accession>
<proteinExistence type="predicted"/>
<dbReference type="EMBL" id="HG994366">
    <property type="protein sequence ID" value="CAF1921650.1"/>
    <property type="molecule type" value="Genomic_DNA"/>
</dbReference>
<protein>
    <submittedName>
        <fullName evidence="1">(rape) hypothetical protein</fullName>
    </submittedName>
</protein>
<sequence length="52" mass="5855">MGSSSPPIEKKVNRGSYEDEDEFMTPDTFFPCFGSSSQTGYRVYPKISEPDL</sequence>
<name>A0A816KK59_BRANA</name>
<reference evidence="1" key="1">
    <citation type="submission" date="2021-01" db="EMBL/GenBank/DDBJ databases">
        <authorList>
            <consortium name="Genoscope - CEA"/>
            <person name="William W."/>
        </authorList>
    </citation>
    <scope>NUCLEOTIDE SEQUENCE</scope>
</reference>
<dbReference type="AlphaFoldDB" id="A0A816KK59"/>
<evidence type="ECO:0000313" key="1">
    <source>
        <dbReference type="EMBL" id="CAF1921650.1"/>
    </source>
</evidence>